<dbReference type="OrthoDB" id="2418900at2759"/>
<comment type="caution">
    <text evidence="2">The sequence shown here is derived from an EMBL/GenBank/DDBJ whole genome shotgun (WGS) entry which is preliminary data.</text>
</comment>
<protein>
    <submittedName>
        <fullName evidence="2">Uncharacterized protein</fullName>
    </submittedName>
</protein>
<name>A0A1Y2I6E1_9FUNG</name>
<reference evidence="2 3" key="1">
    <citation type="submission" date="2016-07" db="EMBL/GenBank/DDBJ databases">
        <title>Pervasive Adenine N6-methylation of Active Genes in Fungi.</title>
        <authorList>
            <consortium name="DOE Joint Genome Institute"/>
            <person name="Mondo S.J."/>
            <person name="Dannebaum R.O."/>
            <person name="Kuo R.C."/>
            <person name="Labutti K."/>
            <person name="Haridas S."/>
            <person name="Kuo A."/>
            <person name="Salamov A."/>
            <person name="Ahrendt S.R."/>
            <person name="Lipzen A."/>
            <person name="Sullivan W."/>
            <person name="Andreopoulos W.B."/>
            <person name="Clum A."/>
            <person name="Lindquist E."/>
            <person name="Daum C."/>
            <person name="Ramamoorthy G.K."/>
            <person name="Gryganskyi A."/>
            <person name="Culley D."/>
            <person name="Magnuson J.K."/>
            <person name="James T.Y."/>
            <person name="O'Malley M.A."/>
            <person name="Stajich J.E."/>
            <person name="Spatafora J.W."/>
            <person name="Visel A."/>
            <person name="Grigoriev I.V."/>
        </authorList>
    </citation>
    <scope>NUCLEOTIDE SEQUENCE [LARGE SCALE GENOMIC DNA]</scope>
    <source>
        <strain evidence="2 3">PL171</strain>
    </source>
</reference>
<evidence type="ECO:0000256" key="1">
    <source>
        <dbReference type="SAM" id="MobiDB-lite"/>
    </source>
</evidence>
<sequence>MSAPPTKPIVNPPNKYWCPTCGKGVPTAHGLKSHQGRMKGKCADRPAPKSQGPTTRPEEFHDGHDPSFVPPGFHGRPADPEPNFQLRPAPPAPEPFSGGEESDGESRMDVDTPEPARTTDGTVREPKEFVDVRGFRYNTEGVYFADDCHPPVPLDPSTIPPELLPKSPNAERPPHHPFPSMFAFELAHFANVEARLSDAQALALNKLLLSYFPGCEADILTPSQNRRLLKESEFALFGIRDVLKDGNGREYEFYHRDLLECVRDLIARAHLATQLSMEPEVHIRRTSEGLERVFGDVKTGDAWAEALALLPFGHVLIPLVLSSDKSLVRNRRSLWPIYLSCAMHSSDARASPSSDAAILVGYLVQPAQEHTDVAIMADASVINKEIFHSAIRMLFTKQFLAACETGTPMRFPNGQYFNAHPHLLIYIADLPELALVGLTKQNQTCPICNTSVDQFHLRCLHVTPRCTNEIIRNFTAASSGMLTKAAVEKKEKATGVHLSVRPAFWCLPNFNIYSAFSTDELHQLLIGAFGRHLCGALATECSNNNAFRLRLFRRLHAVPLFSSSTLRALSINDFTMLTGAEWQSLACVSSFAH</sequence>
<dbReference type="Proteomes" id="UP000193411">
    <property type="component" value="Unassembled WGS sequence"/>
</dbReference>
<feature type="compositionally biased region" description="Basic residues" evidence="1">
    <location>
        <begin position="31"/>
        <end position="40"/>
    </location>
</feature>
<feature type="compositionally biased region" description="Basic and acidic residues" evidence="1">
    <location>
        <begin position="56"/>
        <end position="65"/>
    </location>
</feature>
<feature type="region of interest" description="Disordered" evidence="1">
    <location>
        <begin position="23"/>
        <end position="121"/>
    </location>
</feature>
<evidence type="ECO:0000313" key="2">
    <source>
        <dbReference type="EMBL" id="ORZ41633.1"/>
    </source>
</evidence>
<dbReference type="EMBL" id="MCFL01000001">
    <property type="protein sequence ID" value="ORZ41633.1"/>
    <property type="molecule type" value="Genomic_DNA"/>
</dbReference>
<dbReference type="Pfam" id="PF18759">
    <property type="entry name" value="Plavaka"/>
    <property type="match status" value="1"/>
</dbReference>
<evidence type="ECO:0000313" key="3">
    <source>
        <dbReference type="Proteomes" id="UP000193411"/>
    </source>
</evidence>
<organism evidence="2 3">
    <name type="scientific">Catenaria anguillulae PL171</name>
    <dbReference type="NCBI Taxonomy" id="765915"/>
    <lineage>
        <taxon>Eukaryota</taxon>
        <taxon>Fungi</taxon>
        <taxon>Fungi incertae sedis</taxon>
        <taxon>Blastocladiomycota</taxon>
        <taxon>Blastocladiomycetes</taxon>
        <taxon>Blastocladiales</taxon>
        <taxon>Catenariaceae</taxon>
        <taxon>Catenaria</taxon>
    </lineage>
</organism>
<dbReference type="AlphaFoldDB" id="A0A1Y2I6E1"/>
<proteinExistence type="predicted"/>
<dbReference type="InterPro" id="IPR041078">
    <property type="entry name" value="Plavaka"/>
</dbReference>
<gene>
    <name evidence="2" type="ORF">BCR44DRAFT_262540</name>
</gene>
<accession>A0A1Y2I6E1</accession>
<keyword evidence="3" id="KW-1185">Reference proteome</keyword>